<gene>
    <name evidence="2" type="ORF">B456_011G097100</name>
</gene>
<keyword evidence="1" id="KW-0472">Membrane</keyword>
<dbReference type="Proteomes" id="UP000032304">
    <property type="component" value="Chromosome 11"/>
</dbReference>
<feature type="transmembrane region" description="Helical" evidence="1">
    <location>
        <begin position="60"/>
        <end position="91"/>
    </location>
</feature>
<keyword evidence="1" id="KW-1133">Transmembrane helix</keyword>
<protein>
    <submittedName>
        <fullName evidence="2">Uncharacterized protein</fullName>
    </submittedName>
</protein>
<dbReference type="Gramene" id="KJB70949">
    <property type="protein sequence ID" value="KJB70949"/>
    <property type="gene ID" value="B456_011G097100"/>
</dbReference>
<proteinExistence type="predicted"/>
<evidence type="ECO:0000313" key="2">
    <source>
        <dbReference type="EMBL" id="KJB70949.1"/>
    </source>
</evidence>
<accession>A0A0D2UQR8</accession>
<name>A0A0D2UQR8_GOSRA</name>
<dbReference type="EMBL" id="CM001750">
    <property type="protein sequence ID" value="KJB70949.1"/>
    <property type="molecule type" value="Genomic_DNA"/>
</dbReference>
<dbReference type="AlphaFoldDB" id="A0A0D2UQR8"/>
<reference evidence="2 3" key="1">
    <citation type="journal article" date="2012" name="Nature">
        <title>Repeated polyploidization of Gossypium genomes and the evolution of spinnable cotton fibres.</title>
        <authorList>
            <person name="Paterson A.H."/>
            <person name="Wendel J.F."/>
            <person name="Gundlach H."/>
            <person name="Guo H."/>
            <person name="Jenkins J."/>
            <person name="Jin D."/>
            <person name="Llewellyn D."/>
            <person name="Showmaker K.C."/>
            <person name="Shu S."/>
            <person name="Udall J."/>
            <person name="Yoo M.J."/>
            <person name="Byers R."/>
            <person name="Chen W."/>
            <person name="Doron-Faigenboim A."/>
            <person name="Duke M.V."/>
            <person name="Gong L."/>
            <person name="Grimwood J."/>
            <person name="Grover C."/>
            <person name="Grupp K."/>
            <person name="Hu G."/>
            <person name="Lee T.H."/>
            <person name="Li J."/>
            <person name="Lin L."/>
            <person name="Liu T."/>
            <person name="Marler B.S."/>
            <person name="Page J.T."/>
            <person name="Roberts A.W."/>
            <person name="Romanel E."/>
            <person name="Sanders W.S."/>
            <person name="Szadkowski E."/>
            <person name="Tan X."/>
            <person name="Tang H."/>
            <person name="Xu C."/>
            <person name="Wang J."/>
            <person name="Wang Z."/>
            <person name="Zhang D."/>
            <person name="Zhang L."/>
            <person name="Ashrafi H."/>
            <person name="Bedon F."/>
            <person name="Bowers J.E."/>
            <person name="Brubaker C.L."/>
            <person name="Chee P.W."/>
            <person name="Das S."/>
            <person name="Gingle A.R."/>
            <person name="Haigler C.H."/>
            <person name="Harker D."/>
            <person name="Hoffmann L.V."/>
            <person name="Hovav R."/>
            <person name="Jones D.C."/>
            <person name="Lemke C."/>
            <person name="Mansoor S."/>
            <person name="ur Rahman M."/>
            <person name="Rainville L.N."/>
            <person name="Rambani A."/>
            <person name="Reddy U.K."/>
            <person name="Rong J.K."/>
            <person name="Saranga Y."/>
            <person name="Scheffler B.E."/>
            <person name="Scheffler J.A."/>
            <person name="Stelly D.M."/>
            <person name="Triplett B.A."/>
            <person name="Van Deynze A."/>
            <person name="Vaslin M.F."/>
            <person name="Waghmare V.N."/>
            <person name="Walford S.A."/>
            <person name="Wright R.J."/>
            <person name="Zaki E.A."/>
            <person name="Zhang T."/>
            <person name="Dennis E.S."/>
            <person name="Mayer K.F."/>
            <person name="Peterson D.G."/>
            <person name="Rokhsar D.S."/>
            <person name="Wang X."/>
            <person name="Schmutz J."/>
        </authorList>
    </citation>
    <scope>NUCLEOTIDE SEQUENCE [LARGE SCALE GENOMIC DNA]</scope>
</reference>
<feature type="transmembrane region" description="Helical" evidence="1">
    <location>
        <begin position="22"/>
        <end position="39"/>
    </location>
</feature>
<keyword evidence="3" id="KW-1185">Reference proteome</keyword>
<evidence type="ECO:0000256" key="1">
    <source>
        <dbReference type="SAM" id="Phobius"/>
    </source>
</evidence>
<sequence length="101" mass="11228">MGELSCDDIKLYMISYFFFNDKSFLCVEELAILLINIYINILHHDRDRSHFTFHVRPASVAFVAALVTNGGAAVAISVEAVVLVVLGTWWWGESTGSGVFT</sequence>
<evidence type="ECO:0000313" key="3">
    <source>
        <dbReference type="Proteomes" id="UP000032304"/>
    </source>
</evidence>
<keyword evidence="1" id="KW-0812">Transmembrane</keyword>
<organism evidence="2 3">
    <name type="scientific">Gossypium raimondii</name>
    <name type="common">Peruvian cotton</name>
    <name type="synonym">Gossypium klotzschianum subsp. raimondii</name>
    <dbReference type="NCBI Taxonomy" id="29730"/>
    <lineage>
        <taxon>Eukaryota</taxon>
        <taxon>Viridiplantae</taxon>
        <taxon>Streptophyta</taxon>
        <taxon>Embryophyta</taxon>
        <taxon>Tracheophyta</taxon>
        <taxon>Spermatophyta</taxon>
        <taxon>Magnoliopsida</taxon>
        <taxon>eudicotyledons</taxon>
        <taxon>Gunneridae</taxon>
        <taxon>Pentapetalae</taxon>
        <taxon>rosids</taxon>
        <taxon>malvids</taxon>
        <taxon>Malvales</taxon>
        <taxon>Malvaceae</taxon>
        <taxon>Malvoideae</taxon>
        <taxon>Gossypium</taxon>
    </lineage>
</organism>